<dbReference type="Proteomes" id="UP001501624">
    <property type="component" value="Unassembled WGS sequence"/>
</dbReference>
<sequence>MIDQTELIADDLLDRFERWCADHGVEADLFFVDATLDRFVEQDLDPARWTVEDISDLLLHWFPRNVTLEHAARPAVLSTFHHWIDFLSTTPVGRIRDAGALHAEIDRNADAFFAAMSDERNFGLAKFWAARMLEHGVDPEDGDQVREFLDGVNAGQIDYDRDVLDEIVRRRTESEEEPPEPLPPVVLPPQEEIEALAANTAVVHRLRTLTEWVGTGRALTQTNRLRVADARELAALLDVDRTAERVRSSADLPEVTLLVAWAKAVRLVRVLKGRLVAVKSAAGLLRRPWALWRQAYDAFPHLGPAVCLPANRYDQPWLGHLLPELAPDLWLALYRAGRTPLPVELLVQYVQETLGGPGGFASALMWRRELDGILAALEVLGAVEITKSTLRDLDKIAEVSGLGNPDDRLVQLTPLGLWAARQVALAQGIPAPLAHELAALSPERLCEALNHADREVAEIAMSEWIRARTPAGAAVALASLCERTQSPSQRVLAWGGLELAGDDGIREAERLRAGGGVVGASAAQWLVRRGALDARAVDEQEMVLSLAENLAALHEQGLLVAELTQHSPDDQIGIVRGLAASDHPGRGDMLAEIVAHHPVPEIAAEAKRAV</sequence>
<organism evidence="1 2">
    <name type="scientific">Amycolatopsis tucumanensis</name>
    <dbReference type="NCBI Taxonomy" id="401106"/>
    <lineage>
        <taxon>Bacteria</taxon>
        <taxon>Bacillati</taxon>
        <taxon>Actinomycetota</taxon>
        <taxon>Actinomycetes</taxon>
        <taxon>Pseudonocardiales</taxon>
        <taxon>Pseudonocardiaceae</taxon>
        <taxon>Amycolatopsis</taxon>
    </lineage>
</organism>
<dbReference type="EMBL" id="BAABCM010000002">
    <property type="protein sequence ID" value="GAA3805029.1"/>
    <property type="molecule type" value="Genomic_DNA"/>
</dbReference>
<dbReference type="RefSeq" id="WP_237335826.1">
    <property type="nucleotide sequence ID" value="NZ_BAABCM010000002.1"/>
</dbReference>
<evidence type="ECO:0008006" key="3">
    <source>
        <dbReference type="Google" id="ProtNLM"/>
    </source>
</evidence>
<accession>A0ABP7HYD0</accession>
<evidence type="ECO:0000313" key="2">
    <source>
        <dbReference type="Proteomes" id="UP001501624"/>
    </source>
</evidence>
<proteinExistence type="predicted"/>
<gene>
    <name evidence="1" type="ORF">GCM10022380_23290</name>
</gene>
<protein>
    <recommendedName>
        <fullName evidence="3">PE-PGRS family protein</fullName>
    </recommendedName>
</protein>
<name>A0ABP7HYD0_9PSEU</name>
<keyword evidence="2" id="KW-1185">Reference proteome</keyword>
<comment type="caution">
    <text evidence="1">The sequence shown here is derived from an EMBL/GenBank/DDBJ whole genome shotgun (WGS) entry which is preliminary data.</text>
</comment>
<evidence type="ECO:0000313" key="1">
    <source>
        <dbReference type="EMBL" id="GAA3805029.1"/>
    </source>
</evidence>
<reference evidence="2" key="1">
    <citation type="journal article" date="2019" name="Int. J. Syst. Evol. Microbiol.">
        <title>The Global Catalogue of Microorganisms (GCM) 10K type strain sequencing project: providing services to taxonomists for standard genome sequencing and annotation.</title>
        <authorList>
            <consortium name="The Broad Institute Genomics Platform"/>
            <consortium name="The Broad Institute Genome Sequencing Center for Infectious Disease"/>
            <person name="Wu L."/>
            <person name="Ma J."/>
        </authorList>
    </citation>
    <scope>NUCLEOTIDE SEQUENCE [LARGE SCALE GENOMIC DNA]</scope>
    <source>
        <strain evidence="2">JCM 17017</strain>
    </source>
</reference>